<dbReference type="SUPFAM" id="SSF51735">
    <property type="entry name" value="NAD(P)-binding Rossmann-fold domains"/>
    <property type="match status" value="1"/>
</dbReference>
<dbReference type="Proteomes" id="UP000238954">
    <property type="component" value="Chromosome"/>
</dbReference>
<dbReference type="GO" id="GO:0016491">
    <property type="term" value="F:oxidoreductase activity"/>
    <property type="evidence" value="ECO:0007669"/>
    <property type="project" value="UniProtKB-KW"/>
</dbReference>
<dbReference type="InterPro" id="IPR036291">
    <property type="entry name" value="NAD(P)-bd_dom_sf"/>
</dbReference>
<dbReference type="OrthoDB" id="9804774at2"/>
<dbReference type="InterPro" id="IPR002347">
    <property type="entry name" value="SDR_fam"/>
</dbReference>
<gene>
    <name evidence="3" type="ORF">CVO77_13025</name>
</gene>
<dbReference type="AlphaFoldDB" id="A0A2S8B0Y6"/>
<evidence type="ECO:0000256" key="2">
    <source>
        <dbReference type="ARBA" id="ARBA00023002"/>
    </source>
</evidence>
<comment type="similarity">
    <text evidence="1">Belongs to the short-chain dehydrogenases/reductases (SDR) family.</text>
</comment>
<evidence type="ECO:0008006" key="5">
    <source>
        <dbReference type="Google" id="ProtNLM"/>
    </source>
</evidence>
<evidence type="ECO:0000313" key="4">
    <source>
        <dbReference type="Proteomes" id="UP000238954"/>
    </source>
</evidence>
<dbReference type="PANTHER" id="PTHR24321:SF8">
    <property type="entry name" value="ESTRADIOL 17-BETA-DEHYDROGENASE 8-RELATED"/>
    <property type="match status" value="1"/>
</dbReference>
<keyword evidence="2" id="KW-0560">Oxidoreductase</keyword>
<protein>
    <recommendedName>
        <fullName evidence="5">SDR family oxidoreductase</fullName>
    </recommendedName>
</protein>
<dbReference type="PRINTS" id="PR00081">
    <property type="entry name" value="GDHRDH"/>
</dbReference>
<sequence length="134" mass="14106">MKSMKPPCRIWICPRPISAIASPASRRASKALWAPGVSHHMASKMAILGFVRGLANEVGDAGITVNAILPAATKTQGLSHVSDEMFEQFAQTQAIRRVALPGDMVGPVAFLTSEDSGFITGQAIVVDGGAYKIS</sequence>
<dbReference type="CDD" id="cd05233">
    <property type="entry name" value="SDR_c"/>
    <property type="match status" value="1"/>
</dbReference>
<dbReference type="PANTHER" id="PTHR24321">
    <property type="entry name" value="DEHYDROGENASES, SHORT CHAIN"/>
    <property type="match status" value="1"/>
</dbReference>
<evidence type="ECO:0000256" key="1">
    <source>
        <dbReference type="ARBA" id="ARBA00006484"/>
    </source>
</evidence>
<proteinExistence type="inferred from homology"/>
<name>A0A2S8B0Y6_9SPHN</name>
<organism evidence="3 4">
    <name type="scientific">Sphingopyxis lindanitolerans</name>
    <dbReference type="NCBI Taxonomy" id="2054227"/>
    <lineage>
        <taxon>Bacteria</taxon>
        <taxon>Pseudomonadati</taxon>
        <taxon>Pseudomonadota</taxon>
        <taxon>Alphaproteobacteria</taxon>
        <taxon>Sphingomonadales</taxon>
        <taxon>Sphingomonadaceae</taxon>
        <taxon>Sphingopyxis</taxon>
    </lineage>
</organism>
<keyword evidence="4" id="KW-1185">Reference proteome</keyword>
<dbReference type="Pfam" id="PF13561">
    <property type="entry name" value="adh_short_C2"/>
    <property type="match status" value="1"/>
</dbReference>
<dbReference type="EMBL" id="PHFW01000003">
    <property type="protein sequence ID" value="PQM26020.1"/>
    <property type="molecule type" value="Genomic_DNA"/>
</dbReference>
<reference evidence="4" key="1">
    <citation type="submission" date="2017-11" db="EMBL/GenBank/DDBJ databases">
        <title>The complete genome sequence of Sphingopyxis pomeranensis sp. nov. strain WS5A3p.</title>
        <authorList>
            <person name="Kaminski M.A."/>
        </authorList>
    </citation>
    <scope>NUCLEOTIDE SEQUENCE [LARGE SCALE GENOMIC DNA]</scope>
    <source>
        <strain evidence="4">WS5A3p</strain>
    </source>
</reference>
<comment type="caution">
    <text evidence="3">The sequence shown here is derived from an EMBL/GenBank/DDBJ whole genome shotgun (WGS) entry which is preliminary data.</text>
</comment>
<accession>A0A2S8B0Y6</accession>
<dbReference type="Gene3D" id="3.40.50.720">
    <property type="entry name" value="NAD(P)-binding Rossmann-like Domain"/>
    <property type="match status" value="1"/>
</dbReference>
<evidence type="ECO:0000313" key="3">
    <source>
        <dbReference type="EMBL" id="PQM26020.1"/>
    </source>
</evidence>